<gene>
    <name evidence="5" type="ORF">QEH52_10300</name>
</gene>
<dbReference type="Proteomes" id="UP001225316">
    <property type="component" value="Unassembled WGS sequence"/>
</dbReference>
<dbReference type="SUPFAM" id="SSF51445">
    <property type="entry name" value="(Trans)glycosidases"/>
    <property type="match status" value="1"/>
</dbReference>
<dbReference type="InterPro" id="IPR001764">
    <property type="entry name" value="Glyco_hydro_3_N"/>
</dbReference>
<evidence type="ECO:0000259" key="4">
    <source>
        <dbReference type="SMART" id="SM01217"/>
    </source>
</evidence>
<dbReference type="InterPro" id="IPR050288">
    <property type="entry name" value="Cellulose_deg_GH3"/>
</dbReference>
<keyword evidence="2 5" id="KW-0378">Hydrolase</keyword>
<reference evidence="5 6" key="1">
    <citation type="submission" date="2023-04" db="EMBL/GenBank/DDBJ databases">
        <title>A novel bacteria isolated from coastal sediment.</title>
        <authorList>
            <person name="Liu X.-J."/>
            <person name="Du Z.-J."/>
        </authorList>
    </citation>
    <scope>NUCLEOTIDE SEQUENCE [LARGE SCALE GENOMIC DNA]</scope>
    <source>
        <strain evidence="5 6">SDUM461003</strain>
    </source>
</reference>
<dbReference type="InterPro" id="IPR017853">
    <property type="entry name" value="GH"/>
</dbReference>
<dbReference type="RefSeq" id="WP_308950237.1">
    <property type="nucleotide sequence ID" value="NZ_JARXHW010000021.1"/>
</dbReference>
<dbReference type="SUPFAM" id="SSF52279">
    <property type="entry name" value="Beta-D-glucan exohydrolase, C-terminal domain"/>
    <property type="match status" value="1"/>
</dbReference>
<proteinExistence type="inferred from homology"/>
<dbReference type="PRINTS" id="PR00133">
    <property type="entry name" value="GLHYDRLASE3"/>
</dbReference>
<evidence type="ECO:0000256" key="1">
    <source>
        <dbReference type="ARBA" id="ARBA00005336"/>
    </source>
</evidence>
<name>A0ABU1AUX8_9BACT</name>
<dbReference type="Pfam" id="PF00933">
    <property type="entry name" value="Glyco_hydro_3"/>
    <property type="match status" value="1"/>
</dbReference>
<dbReference type="InterPro" id="IPR013320">
    <property type="entry name" value="ConA-like_dom_sf"/>
</dbReference>
<dbReference type="Gene3D" id="2.60.120.200">
    <property type="match status" value="1"/>
</dbReference>
<dbReference type="PANTHER" id="PTHR42715">
    <property type="entry name" value="BETA-GLUCOSIDASE"/>
    <property type="match status" value="1"/>
</dbReference>
<dbReference type="Gene3D" id="3.40.50.1700">
    <property type="entry name" value="Glycoside hydrolase family 3 C-terminal domain"/>
    <property type="match status" value="2"/>
</dbReference>
<evidence type="ECO:0000313" key="5">
    <source>
        <dbReference type="EMBL" id="MDQ8207903.1"/>
    </source>
</evidence>
<dbReference type="Pfam" id="PF14310">
    <property type="entry name" value="Fn3-like"/>
    <property type="match status" value="1"/>
</dbReference>
<evidence type="ECO:0000256" key="2">
    <source>
        <dbReference type="ARBA" id="ARBA00022801"/>
    </source>
</evidence>
<dbReference type="InterPro" id="IPR036962">
    <property type="entry name" value="Glyco_hydro_3_N_sf"/>
</dbReference>
<organism evidence="5 6">
    <name type="scientific">Thalassobacterium maritimum</name>
    <dbReference type="NCBI Taxonomy" id="3041265"/>
    <lineage>
        <taxon>Bacteria</taxon>
        <taxon>Pseudomonadati</taxon>
        <taxon>Verrucomicrobiota</taxon>
        <taxon>Opitutia</taxon>
        <taxon>Puniceicoccales</taxon>
        <taxon>Coraliomargaritaceae</taxon>
        <taxon>Thalassobacterium</taxon>
    </lineage>
</organism>
<dbReference type="InterPro" id="IPR002772">
    <property type="entry name" value="Glyco_hydro_3_C"/>
</dbReference>
<dbReference type="InterPro" id="IPR013783">
    <property type="entry name" value="Ig-like_fold"/>
</dbReference>
<dbReference type="Pfam" id="PF01915">
    <property type="entry name" value="Glyco_hydro_3_C"/>
    <property type="match status" value="1"/>
</dbReference>
<feature type="domain" description="Fibronectin type III-like" evidence="4">
    <location>
        <begin position="991"/>
        <end position="1061"/>
    </location>
</feature>
<dbReference type="EMBL" id="JARXHW010000021">
    <property type="protein sequence ID" value="MDQ8207903.1"/>
    <property type="molecule type" value="Genomic_DNA"/>
</dbReference>
<comment type="similarity">
    <text evidence="1">Belongs to the glycosyl hydrolase 3 family.</text>
</comment>
<comment type="caution">
    <text evidence="5">The sequence shown here is derived from an EMBL/GenBank/DDBJ whole genome shotgun (WGS) entry which is preliminary data.</text>
</comment>
<protein>
    <submittedName>
        <fullName evidence="5">Glycoside hydrolase family 3 C-terminal domain-containing protein</fullName>
    </submittedName>
</protein>
<dbReference type="Gene3D" id="3.20.20.300">
    <property type="entry name" value="Glycoside hydrolase, family 3, N-terminal domain"/>
    <property type="match status" value="1"/>
</dbReference>
<accession>A0ABU1AUX8</accession>
<sequence>MQTLKTTHSTIYALAASVALTCFGDYNPPSTIEPLRPKGWENMQLEQQARWLIDQMTLEEKVAQLNIQPLEGLPGMGSRSQRWNERLGIGPFMATNGPRGPRPSGWRPPNRVESEENRLNGNHGPVSPTALTIASSWDKNVMFEAGKQWAHLTKEYGLNAIWGPGVNIIKDNRAGRNSEYASEDPFLTGYQGVHITHGLQSEGVIANAKHFVGNNWEAGRQSHNVTIPTRPLRELYLPAFRMCVKEGDVWSIMAGYNQLNNEWMSSSKTLLLDIARNEWGFKGFFVSDWGAYFDPAQAIKNGLNAELPGNRRMTQIAIELALKSGSLTMADIDARLMESTMLKLKNLSYFGDETPSGYHFPDFQKMMFRAGTEGAVLLKNEGSILPLKKGQKVALIGPFSDNRDLTVGNQGSSTVYDSYGITLADSFRARGIDFTVSEGCNGAYWNEWPQFAYDFPCKIEFFNGLELEGPVIHSVEADKLDISNIVPGPAAYSTEGINGKAFLTNGRERVKIGSIENAKEGWTITCWLKWDEQFLNPNAALMHLWANDNNYVDVRSSGLMVRQGEHSALNTKNWDDMNRKWTPVALVSDGETLQLYRNGEPLASVELSEPITDFNYYIGGARVGGARSLAIVVDDLRTWNQALSHEQIAQIATRVFDSAAAADRVYDFEDPREFAKVKDGIPGLKNMFQASVRATGQIDIPQAGKYMFKVNTHCAVSIRINGHEIYRQWDEQAGEGTEKVFWHTFEKAGVQDVIVEAATKGGRFVGRLAVSYAPPPPEGTDLFKAARVNAAAADVAVVCVGVGQRFNIGDDLKSEDPATRGRRISIQGENSDRSQYELPSWQAELIQEMVKANPHTVVVLFTAGGVEMNSWEAQTPAIMEVFHPGSEGGNIISALLYGDVNPSGKLTISWPYRAKDLPYNGSNGHYRDTVNEFGYRYFDANNINVRYPFGFGLSYTTFDYQDLRVKQSSDPLYPYIATVSIKNTGTVTGKEVVQIYASDLESSVEQPVKELAGFAKLDLHPGEVKTVDIPLHWTAFSFFDVASNRWIQEPGTHKITAARSATQPEKEVVIKVNN</sequence>
<dbReference type="SUPFAM" id="SSF49899">
    <property type="entry name" value="Concanavalin A-like lectins/glucanases"/>
    <property type="match status" value="1"/>
</dbReference>
<keyword evidence="6" id="KW-1185">Reference proteome</keyword>
<dbReference type="InterPro" id="IPR026891">
    <property type="entry name" value="Fn3-like"/>
</dbReference>
<feature type="region of interest" description="Disordered" evidence="3">
    <location>
        <begin position="92"/>
        <end position="126"/>
    </location>
</feature>
<dbReference type="GO" id="GO:0016787">
    <property type="term" value="F:hydrolase activity"/>
    <property type="evidence" value="ECO:0007669"/>
    <property type="project" value="UniProtKB-KW"/>
</dbReference>
<dbReference type="SUPFAM" id="SSF56988">
    <property type="entry name" value="Anthrax protective antigen"/>
    <property type="match status" value="1"/>
</dbReference>
<evidence type="ECO:0000256" key="3">
    <source>
        <dbReference type="SAM" id="MobiDB-lite"/>
    </source>
</evidence>
<evidence type="ECO:0000313" key="6">
    <source>
        <dbReference type="Proteomes" id="UP001225316"/>
    </source>
</evidence>
<dbReference type="PANTHER" id="PTHR42715:SF10">
    <property type="entry name" value="BETA-GLUCOSIDASE"/>
    <property type="match status" value="1"/>
</dbReference>
<dbReference type="InterPro" id="IPR036881">
    <property type="entry name" value="Glyco_hydro_3_C_sf"/>
</dbReference>
<dbReference type="SMART" id="SM01217">
    <property type="entry name" value="Fn3_like"/>
    <property type="match status" value="1"/>
</dbReference>
<dbReference type="Gene3D" id="2.60.40.10">
    <property type="entry name" value="Immunoglobulins"/>
    <property type="match status" value="1"/>
</dbReference>
<feature type="compositionally biased region" description="Low complexity" evidence="3">
    <location>
        <begin position="97"/>
        <end position="109"/>
    </location>
</feature>